<reference evidence="5" key="1">
    <citation type="journal article" date="2019" name="Int. J. Syst. Evol. Microbiol.">
        <title>The Global Catalogue of Microorganisms (GCM) 10K type strain sequencing project: providing services to taxonomists for standard genome sequencing and annotation.</title>
        <authorList>
            <consortium name="The Broad Institute Genomics Platform"/>
            <consortium name="The Broad Institute Genome Sequencing Center for Infectious Disease"/>
            <person name="Wu L."/>
            <person name="Ma J."/>
        </authorList>
    </citation>
    <scope>NUCLEOTIDE SEQUENCE [LARGE SCALE GENOMIC DNA]</scope>
    <source>
        <strain evidence="5">JCM 16702</strain>
    </source>
</reference>
<dbReference type="Gene3D" id="3.40.50.2000">
    <property type="entry name" value="Glycogen Phosphorylase B"/>
    <property type="match status" value="2"/>
</dbReference>
<dbReference type="InterPro" id="IPR028098">
    <property type="entry name" value="Glyco_trans_4-like_N"/>
</dbReference>
<dbReference type="EMBL" id="BAAAZG010000012">
    <property type="protein sequence ID" value="GAA4066997.1"/>
    <property type="molecule type" value="Genomic_DNA"/>
</dbReference>
<dbReference type="PANTHER" id="PTHR45947">
    <property type="entry name" value="SULFOQUINOVOSYL TRANSFERASE SQD2"/>
    <property type="match status" value="1"/>
</dbReference>
<keyword evidence="1" id="KW-0328">Glycosyltransferase</keyword>
<keyword evidence="2" id="KW-0808">Transferase</keyword>
<dbReference type="PANTHER" id="PTHR45947:SF3">
    <property type="entry name" value="SULFOQUINOVOSYL TRANSFERASE SQD2"/>
    <property type="match status" value="1"/>
</dbReference>
<dbReference type="Proteomes" id="UP001500683">
    <property type="component" value="Unassembled WGS sequence"/>
</dbReference>
<evidence type="ECO:0000313" key="5">
    <source>
        <dbReference type="Proteomes" id="UP001500683"/>
    </source>
</evidence>
<gene>
    <name evidence="4" type="ORF">GCM10022214_21920</name>
</gene>
<dbReference type="SUPFAM" id="SSF53756">
    <property type="entry name" value="UDP-Glycosyltransferase/glycogen phosphorylase"/>
    <property type="match status" value="1"/>
</dbReference>
<evidence type="ECO:0000256" key="2">
    <source>
        <dbReference type="ARBA" id="ARBA00022679"/>
    </source>
</evidence>
<dbReference type="Pfam" id="PF13692">
    <property type="entry name" value="Glyco_trans_1_4"/>
    <property type="match status" value="1"/>
</dbReference>
<organism evidence="4 5">
    <name type="scientific">Actinomadura miaoliensis</name>
    <dbReference type="NCBI Taxonomy" id="430685"/>
    <lineage>
        <taxon>Bacteria</taxon>
        <taxon>Bacillati</taxon>
        <taxon>Actinomycetota</taxon>
        <taxon>Actinomycetes</taxon>
        <taxon>Streptosporangiales</taxon>
        <taxon>Thermomonosporaceae</taxon>
        <taxon>Actinomadura</taxon>
    </lineage>
</organism>
<dbReference type="CDD" id="cd03801">
    <property type="entry name" value="GT4_PimA-like"/>
    <property type="match status" value="1"/>
</dbReference>
<evidence type="ECO:0000259" key="3">
    <source>
        <dbReference type="Pfam" id="PF13579"/>
    </source>
</evidence>
<protein>
    <submittedName>
        <fullName evidence="4">Glycosyltransferase family 4 protein</fullName>
    </submittedName>
</protein>
<name>A0ABP7VJ44_9ACTN</name>
<dbReference type="Pfam" id="PF13579">
    <property type="entry name" value="Glyco_trans_4_4"/>
    <property type="match status" value="1"/>
</dbReference>
<dbReference type="InterPro" id="IPR050194">
    <property type="entry name" value="Glycosyltransferase_grp1"/>
</dbReference>
<evidence type="ECO:0000256" key="1">
    <source>
        <dbReference type="ARBA" id="ARBA00022676"/>
    </source>
</evidence>
<proteinExistence type="predicted"/>
<feature type="domain" description="Glycosyltransferase subfamily 4-like N-terminal" evidence="3">
    <location>
        <begin position="5"/>
        <end position="154"/>
    </location>
</feature>
<sequence length="356" mass="38962">MVAKQSVSVSLITLGDPNTLTGGYRYHRRMAELAPRNGARLRFASFPERRFPLAARDADEVWRTVREQAPDVVVLDSIAAGFLATSRTWPEVPVAAVLHQPPGGIDHGPLRTRVQAALDRSVYRRVSRLMVASEHLAEELARQGFPDTVVVPPGRDVAGFPDPVVVPPTDVRGDNRAALLCVANWLPRKGILELLDAVALLPEGAARLHLVGDEHADAAYRTAILRRLNRDELAGRVVRHGRLPGDEVARLYRDCDVFVLPSTREPYGTVYGEAMAAGLPVVGWRAGNLPHLARHDREGRYAEVGDVPALAAELCALIDDAGLRARLGAAARERALTFPTWEDSARTFFATLREIS</sequence>
<comment type="caution">
    <text evidence="4">The sequence shown here is derived from an EMBL/GenBank/DDBJ whole genome shotgun (WGS) entry which is preliminary data.</text>
</comment>
<evidence type="ECO:0000313" key="4">
    <source>
        <dbReference type="EMBL" id="GAA4066997.1"/>
    </source>
</evidence>
<accession>A0ABP7VJ44</accession>
<keyword evidence="5" id="KW-1185">Reference proteome</keyword>